<organism evidence="2 3">
    <name type="scientific">Drosophila navojoa</name>
    <name type="common">Fruit fly</name>
    <dbReference type="NCBI Taxonomy" id="7232"/>
    <lineage>
        <taxon>Eukaryota</taxon>
        <taxon>Metazoa</taxon>
        <taxon>Ecdysozoa</taxon>
        <taxon>Arthropoda</taxon>
        <taxon>Hexapoda</taxon>
        <taxon>Insecta</taxon>
        <taxon>Pterygota</taxon>
        <taxon>Neoptera</taxon>
        <taxon>Endopterygota</taxon>
        <taxon>Diptera</taxon>
        <taxon>Brachycera</taxon>
        <taxon>Muscomorpha</taxon>
        <taxon>Ephydroidea</taxon>
        <taxon>Drosophilidae</taxon>
        <taxon>Drosophila</taxon>
    </lineage>
</organism>
<keyword evidence="3" id="KW-1185">Reference proteome</keyword>
<feature type="signal peptide" evidence="1">
    <location>
        <begin position="1"/>
        <end position="16"/>
    </location>
</feature>
<protein>
    <recommendedName>
        <fullName evidence="4">Frizzled/Smoothened transmembrane domain-containing protein</fullName>
    </recommendedName>
</protein>
<evidence type="ECO:0000256" key="1">
    <source>
        <dbReference type="SAM" id="SignalP"/>
    </source>
</evidence>
<reference evidence="2 3" key="1">
    <citation type="journal article" date="2019" name="J. Hered.">
        <title>An Improved Genome Assembly for Drosophila navojoa, the Basal Species in the mojavensis Cluster.</title>
        <authorList>
            <person name="Vanderlinde T."/>
            <person name="Dupim E.G."/>
            <person name="Nazario-Yepiz N.O."/>
            <person name="Carvalho A.B."/>
        </authorList>
    </citation>
    <scope>NUCLEOTIDE SEQUENCE [LARGE SCALE GENOMIC DNA]</scope>
    <source>
        <strain evidence="2">Navoj_Jal97</strain>
        <tissue evidence="2">Whole organism</tissue>
    </source>
</reference>
<keyword evidence="1" id="KW-0732">Signal</keyword>
<dbReference type="EMBL" id="LSRL02000245">
    <property type="protein sequence ID" value="TDG42324.1"/>
    <property type="molecule type" value="Genomic_DNA"/>
</dbReference>
<feature type="chain" id="PRO_5019869693" description="Frizzled/Smoothened transmembrane domain-containing protein" evidence="1">
    <location>
        <begin position="17"/>
        <end position="98"/>
    </location>
</feature>
<gene>
    <name evidence="2" type="ORF">AWZ03_011251</name>
</gene>
<evidence type="ECO:0000313" key="3">
    <source>
        <dbReference type="Proteomes" id="UP000295192"/>
    </source>
</evidence>
<name>A0A484B0Y8_DRONA</name>
<accession>A0A484B0Y8</accession>
<dbReference type="Proteomes" id="UP000295192">
    <property type="component" value="Unassembled WGS sequence"/>
</dbReference>
<evidence type="ECO:0000313" key="2">
    <source>
        <dbReference type="EMBL" id="TDG42324.1"/>
    </source>
</evidence>
<comment type="caution">
    <text evidence="2">The sequence shown here is derived from an EMBL/GenBank/DDBJ whole genome shotgun (WGS) entry which is preliminary data.</text>
</comment>
<evidence type="ECO:0008006" key="4">
    <source>
        <dbReference type="Google" id="ProtNLM"/>
    </source>
</evidence>
<sequence length="98" mass="11109">MMRVMLLLSLLADRSGNNNNNNSSNNNHSNSNTFACTIDAVNGSWARFSGWLLRLLLLLLLLQMLVAIRQCFWVDFCHPKQSPRLQLQPYEGCSALRA</sequence>
<dbReference type="AlphaFoldDB" id="A0A484B0Y8"/>
<proteinExistence type="predicted"/>